<accession>A0ABN3E5J1</accession>
<dbReference type="Proteomes" id="UP001500305">
    <property type="component" value="Unassembled WGS sequence"/>
</dbReference>
<evidence type="ECO:0000313" key="3">
    <source>
        <dbReference type="Proteomes" id="UP001500305"/>
    </source>
</evidence>
<name>A0ABN3E5J1_9ACTN</name>
<evidence type="ECO:0000313" key="2">
    <source>
        <dbReference type="EMBL" id="GAA2249250.1"/>
    </source>
</evidence>
<gene>
    <name evidence="2" type="ORF">GCM10010430_34910</name>
</gene>
<evidence type="ECO:0000256" key="1">
    <source>
        <dbReference type="SAM" id="MobiDB-lite"/>
    </source>
</evidence>
<proteinExistence type="predicted"/>
<feature type="compositionally biased region" description="Pro residues" evidence="1">
    <location>
        <begin position="186"/>
        <end position="197"/>
    </location>
</feature>
<organism evidence="2 3">
    <name type="scientific">Kitasatospora cystarginea</name>
    <dbReference type="NCBI Taxonomy" id="58350"/>
    <lineage>
        <taxon>Bacteria</taxon>
        <taxon>Bacillati</taxon>
        <taxon>Actinomycetota</taxon>
        <taxon>Actinomycetes</taxon>
        <taxon>Kitasatosporales</taxon>
        <taxon>Streptomycetaceae</taxon>
        <taxon>Kitasatospora</taxon>
    </lineage>
</organism>
<dbReference type="EMBL" id="BAAATR010000014">
    <property type="protein sequence ID" value="GAA2249250.1"/>
    <property type="molecule type" value="Genomic_DNA"/>
</dbReference>
<comment type="caution">
    <text evidence="2">The sequence shown here is derived from an EMBL/GenBank/DDBJ whole genome shotgun (WGS) entry which is preliminary data.</text>
</comment>
<reference evidence="2 3" key="1">
    <citation type="journal article" date="2019" name="Int. J. Syst. Evol. Microbiol.">
        <title>The Global Catalogue of Microorganisms (GCM) 10K type strain sequencing project: providing services to taxonomists for standard genome sequencing and annotation.</title>
        <authorList>
            <consortium name="The Broad Institute Genomics Platform"/>
            <consortium name="The Broad Institute Genome Sequencing Center for Infectious Disease"/>
            <person name="Wu L."/>
            <person name="Ma J."/>
        </authorList>
    </citation>
    <scope>NUCLEOTIDE SEQUENCE [LARGE SCALE GENOMIC DNA]</scope>
    <source>
        <strain evidence="2 3">JCM 7356</strain>
    </source>
</reference>
<protein>
    <submittedName>
        <fullName evidence="2">Uncharacterized protein</fullName>
    </submittedName>
</protein>
<feature type="region of interest" description="Disordered" evidence="1">
    <location>
        <begin position="167"/>
        <end position="197"/>
    </location>
</feature>
<keyword evidence="3" id="KW-1185">Reference proteome</keyword>
<sequence>MESTWGIEGWQPRWYSSPADVAEREGAQLQELVGRTVARAWGVWIVEENEWFADLPVILEIGSQRVTVCVNRLEDLSITWDDPIDTTTGPTWWNDWTLQWRSDVHPALQDAVGRTVTAVGLTEYDFRLTDLSNGQVSSAWVLTGLALALGDTGLWVHNACDENGLQTGLPPEDHEHRTTWLDPAPRATPPHGAPFFR</sequence>